<keyword evidence="4 9" id="KW-0732">Signal</keyword>
<dbReference type="GO" id="GO:0005509">
    <property type="term" value="F:calcium ion binding"/>
    <property type="evidence" value="ECO:0007669"/>
    <property type="project" value="InterPro"/>
</dbReference>
<dbReference type="SMART" id="SM00181">
    <property type="entry name" value="EGF"/>
    <property type="match status" value="3"/>
</dbReference>
<feature type="domain" description="VWFA" evidence="11">
    <location>
        <begin position="232"/>
        <end position="407"/>
    </location>
</feature>
<dbReference type="InterPro" id="IPR050525">
    <property type="entry name" value="ECM_Assembly_Org"/>
</dbReference>
<comment type="subcellular location">
    <subcellularLocation>
        <location evidence="1">Secreted</location>
    </subcellularLocation>
</comment>
<dbReference type="SMART" id="SM00327">
    <property type="entry name" value="VWA"/>
    <property type="match status" value="5"/>
</dbReference>
<dbReference type="FunFam" id="3.40.50.410:FF:000004">
    <property type="entry name" value="collagen alpha-6(VI) chain"/>
    <property type="match status" value="1"/>
</dbReference>
<gene>
    <name evidence="12" type="ORF">NP493_472g01002</name>
</gene>
<evidence type="ECO:0000256" key="2">
    <source>
        <dbReference type="ARBA" id="ARBA00022525"/>
    </source>
</evidence>
<dbReference type="Gene3D" id="2.10.25.10">
    <property type="entry name" value="Laminin"/>
    <property type="match status" value="3"/>
</dbReference>
<evidence type="ECO:0000256" key="7">
    <source>
        <dbReference type="ARBA" id="ARBA00023180"/>
    </source>
</evidence>
<dbReference type="InterPro" id="IPR001881">
    <property type="entry name" value="EGF-like_Ca-bd_dom"/>
</dbReference>
<comment type="caution">
    <text evidence="8">Lacks conserved residue(s) required for the propagation of feature annotation.</text>
</comment>
<dbReference type="PROSITE" id="PS00010">
    <property type="entry name" value="ASX_HYDROXYL"/>
    <property type="match status" value="3"/>
</dbReference>
<dbReference type="Pfam" id="PF00008">
    <property type="entry name" value="EGF"/>
    <property type="match status" value="3"/>
</dbReference>
<reference evidence="12" key="1">
    <citation type="journal article" date="2023" name="Mol. Biol. Evol.">
        <title>Third-Generation Sequencing Reveals the Adaptive Role of the Epigenome in Three Deep-Sea Polychaetes.</title>
        <authorList>
            <person name="Perez M."/>
            <person name="Aroh O."/>
            <person name="Sun Y."/>
            <person name="Lan Y."/>
            <person name="Juniper S.K."/>
            <person name="Young C.R."/>
            <person name="Angers B."/>
            <person name="Qian P.Y."/>
        </authorList>
    </citation>
    <scope>NUCLEOTIDE SEQUENCE</scope>
    <source>
        <strain evidence="12">R07B-5</strain>
    </source>
</reference>
<dbReference type="InterPro" id="IPR000152">
    <property type="entry name" value="EGF-type_Asp/Asn_hydroxyl_site"/>
</dbReference>
<keyword evidence="3 8" id="KW-0245">EGF-like domain</keyword>
<dbReference type="GO" id="GO:0005576">
    <property type="term" value="C:extracellular region"/>
    <property type="evidence" value="ECO:0007669"/>
    <property type="project" value="UniProtKB-SubCell"/>
</dbReference>
<dbReference type="SUPFAM" id="SSF57196">
    <property type="entry name" value="EGF/Laminin"/>
    <property type="match status" value="1"/>
</dbReference>
<dbReference type="PROSITE" id="PS50026">
    <property type="entry name" value="EGF_3"/>
    <property type="match status" value="3"/>
</dbReference>
<dbReference type="PROSITE" id="PS50234">
    <property type="entry name" value="VWFA"/>
    <property type="match status" value="5"/>
</dbReference>
<name>A0AAD9NT72_RIDPI</name>
<keyword evidence="5" id="KW-0677">Repeat</keyword>
<dbReference type="AlphaFoldDB" id="A0AAD9NT72"/>
<dbReference type="InterPro" id="IPR036465">
    <property type="entry name" value="vWFA_dom_sf"/>
</dbReference>
<keyword evidence="7" id="KW-0325">Glycoprotein</keyword>
<feature type="disulfide bond" evidence="8">
    <location>
        <begin position="891"/>
        <end position="900"/>
    </location>
</feature>
<dbReference type="InterPro" id="IPR000742">
    <property type="entry name" value="EGF"/>
</dbReference>
<evidence type="ECO:0000256" key="4">
    <source>
        <dbReference type="ARBA" id="ARBA00022729"/>
    </source>
</evidence>
<dbReference type="Gene3D" id="3.40.50.410">
    <property type="entry name" value="von Willebrand factor, type A domain"/>
    <property type="match status" value="5"/>
</dbReference>
<dbReference type="PANTHER" id="PTHR24020">
    <property type="entry name" value="COLLAGEN ALPHA"/>
    <property type="match status" value="1"/>
</dbReference>
<evidence type="ECO:0000256" key="3">
    <source>
        <dbReference type="ARBA" id="ARBA00022536"/>
    </source>
</evidence>
<dbReference type="Proteomes" id="UP001209878">
    <property type="component" value="Unassembled WGS sequence"/>
</dbReference>
<feature type="domain" description="EGF-like" evidence="10">
    <location>
        <begin position="638"/>
        <end position="674"/>
    </location>
</feature>
<dbReference type="Pfam" id="PF00092">
    <property type="entry name" value="VWA"/>
    <property type="match status" value="5"/>
</dbReference>
<feature type="disulfide bond" evidence="8">
    <location>
        <begin position="664"/>
        <end position="673"/>
    </location>
</feature>
<dbReference type="PRINTS" id="PR00453">
    <property type="entry name" value="VWFADOMAIN"/>
</dbReference>
<dbReference type="FunFam" id="2.10.25.10:FF:000321">
    <property type="entry name" value="Protein delta homolog 1"/>
    <property type="match status" value="1"/>
</dbReference>
<feature type="domain" description="VWFA" evidence="11">
    <location>
        <begin position="909"/>
        <end position="1087"/>
    </location>
</feature>
<evidence type="ECO:0000259" key="10">
    <source>
        <dbReference type="PROSITE" id="PS50026"/>
    </source>
</evidence>
<dbReference type="EMBL" id="JAODUO010000472">
    <property type="protein sequence ID" value="KAK2179786.1"/>
    <property type="molecule type" value="Genomic_DNA"/>
</dbReference>
<feature type="signal peptide" evidence="9">
    <location>
        <begin position="1"/>
        <end position="19"/>
    </location>
</feature>
<dbReference type="PROSITE" id="PS00022">
    <property type="entry name" value="EGF_1"/>
    <property type="match status" value="3"/>
</dbReference>
<dbReference type="FunFam" id="2.10.25.10:FF:000006">
    <property type="entry name" value="Versican core protein-like isoform 1"/>
    <property type="match status" value="1"/>
</dbReference>
<dbReference type="InterPro" id="IPR018097">
    <property type="entry name" value="EGF_Ca-bd_CS"/>
</dbReference>
<organism evidence="12 13">
    <name type="scientific">Ridgeia piscesae</name>
    <name type="common">Tubeworm</name>
    <dbReference type="NCBI Taxonomy" id="27915"/>
    <lineage>
        <taxon>Eukaryota</taxon>
        <taxon>Metazoa</taxon>
        <taxon>Spiralia</taxon>
        <taxon>Lophotrochozoa</taxon>
        <taxon>Annelida</taxon>
        <taxon>Polychaeta</taxon>
        <taxon>Sedentaria</taxon>
        <taxon>Canalipalpata</taxon>
        <taxon>Sabellida</taxon>
        <taxon>Siboglinidae</taxon>
        <taxon>Ridgeia</taxon>
    </lineage>
</organism>
<evidence type="ECO:0000259" key="11">
    <source>
        <dbReference type="PROSITE" id="PS50234"/>
    </source>
</evidence>
<sequence length="1089" mass="119922">MKLVVAAVVLVSLVHVNEAADVCLKDVALVIDHSGSIRDQQEPGQDNWGQVIRFIRAVVVRLKISQRGTHMAAVSYGNDAKLDFDLDDHLNERDMLEAVNRIKYRGGNTNTTGGLREMRLNVFSAKGGDRKNVPDMCILITDGVPTREKSGLMAEVENLRRKKIELVVVGVTKNVDEGLLRSLVTSSDYYFSVKDFDKLEDILTRLTSQACVTLVPPKPTLPSPTRCSAKTDVVFLVDSSGSIEQRHFDKMKVFLASVVMDLDLENDYSRVGVVTFAGSTTLNFHLNAFRSRSDATTAINKIAYLHGRTNTAAALSYMYNSMFQRGRGDRDFAPNIVVILTDGASNNRKDTQKEAYKLKKKGVHVIVIAIGRWLDKLELAEIASAPYQRNQINVPDYNGLPSIRQKLIDMICDNDNECRSNPCRNGGTCVNGIQMFWCRCPTGVAGVQCERRCRIKSDVSFALDTSGSVGKDNFLKQIEFVYKIVNGLNLHVDSRVSAMTYATTPNMQFYLNEYTMKYAVLNALNFHYTGGGTNTASAIDKMRTDVFTSGRGDRSGVANIGVVITDGRSNDKAKTIQSAMNARKQGMELLTVGVGNNVDDNEMKAVANFPQDRNYFKTGSFNSLGGLANNLILAICNADDECLSRPCKNNGKCVDLINGYRCECASDYSGSNCERHCTGKADVVFLIDASGSIRRERFEKIKTFVNRIVDKNSVVDGTTRFGALVFSDMASVVFHLNAYKTKQDVMAAISCIPYAGGRTHTGAAIQLMKDTMFTRGHGDRDGVQNFAIIVTDGNSNVNPERTIPNAIDARVKGINVIVVSIGTLLNMLELRGLASMPIKANMHEAKSWRNLESMPTPIIKNMCDDANECASNPCKNGGVCRNLLHHYWCQCRDGYTGVNCDRRCSRQMDLVFILDLSGSLSSLYDISIEFMTNVIYGLPMRSGRARIALITYANSAKVEFYLNTYTSKQEILNALSFRASGIKSNTQEAINKAYNDVFSYGRGDRSGVKNIAIVITDGRSNGNPSDTVQAADRARKRNIEMYVAATSNNVNMGEVQGIANDPDNSHVVSLNSKGEAQSAASRILNQLCQ</sequence>
<dbReference type="SMART" id="SM00179">
    <property type="entry name" value="EGF_CA"/>
    <property type="match status" value="3"/>
</dbReference>
<dbReference type="SUPFAM" id="SSF53300">
    <property type="entry name" value="vWA-like"/>
    <property type="match status" value="5"/>
</dbReference>
<feature type="domain" description="VWFA" evidence="11">
    <location>
        <begin position="26"/>
        <end position="206"/>
    </location>
</feature>
<dbReference type="PANTHER" id="PTHR24020:SF84">
    <property type="entry name" value="VWFA DOMAIN-CONTAINING PROTEIN"/>
    <property type="match status" value="1"/>
</dbReference>
<proteinExistence type="predicted"/>
<protein>
    <submittedName>
        <fullName evidence="12">Uncharacterized protein</fullName>
    </submittedName>
</protein>
<feature type="domain" description="EGF-like" evidence="10">
    <location>
        <begin position="414"/>
        <end position="450"/>
    </location>
</feature>
<feature type="domain" description="EGF-like" evidence="10">
    <location>
        <begin position="865"/>
        <end position="901"/>
    </location>
</feature>
<dbReference type="CDD" id="cd01450">
    <property type="entry name" value="vWFA_subfamily_ECM"/>
    <property type="match status" value="1"/>
</dbReference>
<dbReference type="InterPro" id="IPR002035">
    <property type="entry name" value="VWF_A"/>
</dbReference>
<keyword evidence="6 8" id="KW-1015">Disulfide bond</keyword>
<dbReference type="CDD" id="cd00054">
    <property type="entry name" value="EGF_CA"/>
    <property type="match status" value="3"/>
</dbReference>
<feature type="disulfide bond" evidence="8">
    <location>
        <begin position="440"/>
        <end position="449"/>
    </location>
</feature>
<evidence type="ECO:0000313" key="12">
    <source>
        <dbReference type="EMBL" id="KAK2179786.1"/>
    </source>
</evidence>
<keyword evidence="13" id="KW-1185">Reference proteome</keyword>
<comment type="caution">
    <text evidence="12">The sequence shown here is derived from an EMBL/GenBank/DDBJ whole genome shotgun (WGS) entry which is preliminary data.</text>
</comment>
<evidence type="ECO:0000256" key="8">
    <source>
        <dbReference type="PROSITE-ProRule" id="PRU00076"/>
    </source>
</evidence>
<evidence type="ECO:0000256" key="1">
    <source>
        <dbReference type="ARBA" id="ARBA00004613"/>
    </source>
</evidence>
<evidence type="ECO:0000313" key="13">
    <source>
        <dbReference type="Proteomes" id="UP001209878"/>
    </source>
</evidence>
<evidence type="ECO:0000256" key="6">
    <source>
        <dbReference type="ARBA" id="ARBA00023157"/>
    </source>
</evidence>
<dbReference type="PROSITE" id="PS01187">
    <property type="entry name" value="EGF_CA"/>
    <property type="match status" value="2"/>
</dbReference>
<evidence type="ECO:0000256" key="5">
    <source>
        <dbReference type="ARBA" id="ARBA00022737"/>
    </source>
</evidence>
<accession>A0AAD9NT72</accession>
<dbReference type="FunFam" id="2.10.25.10:FF:000122">
    <property type="entry name" value="Protein crumbs homolog 2"/>
    <property type="match status" value="1"/>
</dbReference>
<feature type="domain" description="VWFA" evidence="11">
    <location>
        <begin position="682"/>
        <end position="862"/>
    </location>
</feature>
<evidence type="ECO:0000256" key="9">
    <source>
        <dbReference type="SAM" id="SignalP"/>
    </source>
</evidence>
<feature type="chain" id="PRO_5042120855" evidence="9">
    <location>
        <begin position="20"/>
        <end position="1089"/>
    </location>
</feature>
<feature type="domain" description="VWFA" evidence="11">
    <location>
        <begin position="458"/>
        <end position="631"/>
    </location>
</feature>
<keyword evidence="2" id="KW-0964">Secreted</keyword>